<accession>S7TPE2</accession>
<keyword evidence="4" id="KW-0378">Hydrolase</keyword>
<dbReference type="CDD" id="cd18809">
    <property type="entry name" value="SF1_C_RecD"/>
    <property type="match status" value="1"/>
</dbReference>
<dbReference type="CDD" id="cd17933">
    <property type="entry name" value="DEXSc_RecD-like"/>
    <property type="match status" value="1"/>
</dbReference>
<evidence type="ECO:0000259" key="11">
    <source>
        <dbReference type="Pfam" id="PF13538"/>
    </source>
</evidence>
<dbReference type="GO" id="GO:0006302">
    <property type="term" value="P:double-strand break repair"/>
    <property type="evidence" value="ECO:0007669"/>
    <property type="project" value="InterPro"/>
</dbReference>
<keyword evidence="8" id="KW-0238">DNA-binding</keyword>
<keyword evidence="7" id="KW-0067">ATP-binding</keyword>
<evidence type="ECO:0000256" key="3">
    <source>
        <dbReference type="ARBA" id="ARBA00022763"/>
    </source>
</evidence>
<keyword evidence="10" id="KW-0413">Isomerase</keyword>
<keyword evidence="3" id="KW-0227">DNA damage</keyword>
<keyword evidence="14" id="KW-1185">Reference proteome</keyword>
<proteinExistence type="inferred from homology"/>
<dbReference type="Pfam" id="PF13245">
    <property type="entry name" value="AAA_19"/>
    <property type="match status" value="1"/>
</dbReference>
<dbReference type="GO" id="GO:0006310">
    <property type="term" value="P:DNA recombination"/>
    <property type="evidence" value="ECO:0007669"/>
    <property type="project" value="InterPro"/>
</dbReference>
<reference evidence="13 14" key="1">
    <citation type="journal article" date="2013" name="Genome Announc.">
        <title>Draft genome sequences for three mercury-methylating, sulfate-reducing bacteria.</title>
        <authorList>
            <person name="Brown S.D."/>
            <person name="Hurt R.A.Jr."/>
            <person name="Gilmour C.C."/>
            <person name="Elias D.A."/>
        </authorList>
    </citation>
    <scope>NUCLEOTIDE SEQUENCE [LARGE SCALE GENOMIC DNA]</scope>
    <source>
        <strain evidence="13 14">DSM 2059</strain>
    </source>
</reference>
<dbReference type="Pfam" id="PF21185">
    <property type="entry name" value="RecD_N"/>
    <property type="match status" value="1"/>
</dbReference>
<evidence type="ECO:0000256" key="6">
    <source>
        <dbReference type="ARBA" id="ARBA00022839"/>
    </source>
</evidence>
<keyword evidence="1" id="KW-0540">Nuclease</keyword>
<dbReference type="STRING" id="897.B2D07_04365"/>
<dbReference type="SUPFAM" id="SSF52540">
    <property type="entry name" value="P-loop containing nucleoside triphosphate hydrolases"/>
    <property type="match status" value="2"/>
</dbReference>
<dbReference type="GO" id="GO:0009338">
    <property type="term" value="C:exodeoxyribonuclease V complex"/>
    <property type="evidence" value="ECO:0007669"/>
    <property type="project" value="InterPro"/>
</dbReference>
<dbReference type="GO" id="GO:0005524">
    <property type="term" value="F:ATP binding"/>
    <property type="evidence" value="ECO:0007669"/>
    <property type="project" value="UniProtKB-KW"/>
</dbReference>
<dbReference type="EMBL" id="ATHJ01000094">
    <property type="protein sequence ID" value="EPR38761.1"/>
    <property type="molecule type" value="Genomic_DNA"/>
</dbReference>
<evidence type="ECO:0000256" key="4">
    <source>
        <dbReference type="ARBA" id="ARBA00022801"/>
    </source>
</evidence>
<dbReference type="AlphaFoldDB" id="S7TPE2"/>
<gene>
    <name evidence="13" type="ORF">dsmv_0171</name>
</gene>
<name>S7TPE2_DESML</name>
<keyword evidence="5" id="KW-0347">Helicase</keyword>
<evidence type="ECO:0000256" key="1">
    <source>
        <dbReference type="ARBA" id="ARBA00022722"/>
    </source>
</evidence>
<dbReference type="GO" id="GO:0017116">
    <property type="term" value="F:single-stranded DNA helicase activity"/>
    <property type="evidence" value="ECO:0007669"/>
    <property type="project" value="TreeGrafter"/>
</dbReference>
<evidence type="ECO:0000256" key="7">
    <source>
        <dbReference type="ARBA" id="ARBA00022840"/>
    </source>
</evidence>
<keyword evidence="9" id="KW-0234">DNA repair</keyword>
<protein>
    <submittedName>
        <fullName evidence="13">Exodeoxyribonuclease V, alpha subunit</fullName>
    </submittedName>
</protein>
<dbReference type="GO" id="GO:0003677">
    <property type="term" value="F:DNA binding"/>
    <property type="evidence" value="ECO:0007669"/>
    <property type="project" value="UniProtKB-KW"/>
</dbReference>
<dbReference type="PANTHER" id="PTHR43788">
    <property type="entry name" value="DNA2/NAM7 HELICASE FAMILY MEMBER"/>
    <property type="match status" value="1"/>
</dbReference>
<evidence type="ECO:0000256" key="5">
    <source>
        <dbReference type="ARBA" id="ARBA00022806"/>
    </source>
</evidence>
<organism evidence="13 14">
    <name type="scientific">Desulfococcus multivorans DSM 2059</name>
    <dbReference type="NCBI Taxonomy" id="1121405"/>
    <lineage>
        <taxon>Bacteria</taxon>
        <taxon>Pseudomonadati</taxon>
        <taxon>Thermodesulfobacteriota</taxon>
        <taxon>Desulfobacteria</taxon>
        <taxon>Desulfobacterales</taxon>
        <taxon>Desulfococcaceae</taxon>
        <taxon>Desulfococcus</taxon>
    </lineage>
</organism>
<dbReference type="PANTHER" id="PTHR43788:SF6">
    <property type="entry name" value="DNA HELICASE B"/>
    <property type="match status" value="1"/>
</dbReference>
<dbReference type="PATRIC" id="fig|1121405.3.peg.2542"/>
<sequence>MTVKPRPYLEGTGLFSRLDIHFARFIGRIDDGASPEVYLAAALLSRNQRMGHICLDLASAAKEIPASELAAAGITLPQPLSWADKLRQSPTVGSPTELAPLILDDRLRLYLHRYWEYQTLIAKEIRKRVETTLTDLDMPRLSKGMSRLFPSPAGAETDETDWQRVAAFAAVTRRFSVISGGPGTGKTTTVAKILALLLEQAGTVSFRIALAAPTGKAAARLREAVNREKARIDSPLRDAIPESVSTLHRLLGSLPDTPYFRHNADQPLPVDLVVVDEASMIDVALMAKLIQAVPPQARLILLGDRDQLASVEAGAVLGDICDTGNFHHFSESFCRILGEITQEALTCPLDDGNESDAPQLSDGVILLQKSYRFDEDSGIGRLSRRINAGDGDGALEVLASDAYPDVQWRTIPRAEDLPRAVRKTVVSQFGAYLKHLDDPASAFQAFDRFRILGALRQGPFGVVRLNEIVEAILGSEGLIQSSVPWYPGRPVMVIRNDYALRLYNGDVGITMTDSAGRVRVWFPDGKGKFRSFSPLRLPEHETVYAMTVHKSQGSEFNQVLLILPSQDSPVMTRELLYTGVTRAVHCVEIWGLQPILLKAAAHRIQRTSGLRDALWERTAP</sequence>
<feature type="domain" description="RecBCD enzyme subunit RecD N-terminal" evidence="12">
    <location>
        <begin position="13"/>
        <end position="110"/>
    </location>
</feature>
<dbReference type="NCBIfam" id="TIGR01447">
    <property type="entry name" value="recD"/>
    <property type="match status" value="1"/>
</dbReference>
<dbReference type="Proteomes" id="UP000014977">
    <property type="component" value="Unassembled WGS sequence"/>
</dbReference>
<evidence type="ECO:0000256" key="8">
    <source>
        <dbReference type="ARBA" id="ARBA00023125"/>
    </source>
</evidence>
<evidence type="ECO:0000259" key="12">
    <source>
        <dbReference type="Pfam" id="PF21185"/>
    </source>
</evidence>
<dbReference type="GO" id="GO:0008854">
    <property type="term" value="F:exodeoxyribonuclease V activity"/>
    <property type="evidence" value="ECO:0007669"/>
    <property type="project" value="InterPro"/>
</dbReference>
<keyword evidence="2" id="KW-0547">Nucleotide-binding</keyword>
<dbReference type="Gene3D" id="1.10.10.1020">
    <property type="entry name" value="RecBCD complex, subunit RecD, N-terminal domain"/>
    <property type="match status" value="1"/>
</dbReference>
<evidence type="ECO:0000256" key="10">
    <source>
        <dbReference type="ARBA" id="ARBA00023235"/>
    </source>
</evidence>
<evidence type="ECO:0000313" key="14">
    <source>
        <dbReference type="Proteomes" id="UP000014977"/>
    </source>
</evidence>
<comment type="caution">
    <text evidence="13">The sequence shown here is derived from an EMBL/GenBank/DDBJ whole genome shotgun (WGS) entry which is preliminary data.</text>
</comment>
<evidence type="ECO:0000256" key="9">
    <source>
        <dbReference type="ARBA" id="ARBA00023204"/>
    </source>
</evidence>
<dbReference type="eggNOG" id="COG0507">
    <property type="taxonomic scope" value="Bacteria"/>
</dbReference>
<dbReference type="InterPro" id="IPR050534">
    <property type="entry name" value="Coronavir_polyprotein_1ab"/>
</dbReference>
<dbReference type="InterPro" id="IPR027785">
    <property type="entry name" value="UvrD-like_helicase_C"/>
</dbReference>
<dbReference type="RefSeq" id="WP_020876833.1">
    <property type="nucleotide sequence ID" value="NZ_ATHJ01000094.1"/>
</dbReference>
<evidence type="ECO:0000313" key="13">
    <source>
        <dbReference type="EMBL" id="EPR38761.1"/>
    </source>
</evidence>
<dbReference type="InterPro" id="IPR027417">
    <property type="entry name" value="P-loop_NTPase"/>
</dbReference>
<dbReference type="HAMAP" id="MF_01487">
    <property type="entry name" value="RecD"/>
    <property type="match status" value="1"/>
</dbReference>
<keyword evidence="6" id="KW-0269">Exonuclease</keyword>
<feature type="domain" description="UvrD-like helicase C-terminal" evidence="11">
    <location>
        <begin position="543"/>
        <end position="585"/>
    </location>
</feature>
<dbReference type="InterPro" id="IPR049550">
    <property type="entry name" value="RecD_N"/>
</dbReference>
<dbReference type="InterPro" id="IPR006344">
    <property type="entry name" value="RecD"/>
</dbReference>
<dbReference type="OrthoDB" id="9763659at2"/>
<dbReference type="InterPro" id="IPR041851">
    <property type="entry name" value="RecD_N_sf"/>
</dbReference>
<dbReference type="Pfam" id="PF13538">
    <property type="entry name" value="UvrD_C_2"/>
    <property type="match status" value="1"/>
</dbReference>
<dbReference type="Gene3D" id="3.40.50.300">
    <property type="entry name" value="P-loop containing nucleotide triphosphate hydrolases"/>
    <property type="match status" value="3"/>
</dbReference>
<evidence type="ECO:0000256" key="2">
    <source>
        <dbReference type="ARBA" id="ARBA00022741"/>
    </source>
</evidence>